<dbReference type="AlphaFoldDB" id="A0A931GY55"/>
<sequence>MNRIYILLIIVLSTSIQTLAQNPLPDFIAEDVGNGKVRIGWVNPYGENCIQLMVQASFDSTKSFRTIFSTESPQLPQNGFVFTKAYPTQRLYFRIFYILTGNAYYFSASKRPAAPGSAQSGIIDGQAQIDPMRIITIRTKDSVVAQLKYADYWKFKDSVSRNSRDTLYILSQDQVLIKPYNPENYFRPSAYVATNKDGFVILKIPDALDKHYKVIFYTMDNKKLFTINRVSDTEIVLDKTNFMHAGWFKFELYEDNKLKEKNKVLLQRDF</sequence>
<evidence type="ECO:0000256" key="1">
    <source>
        <dbReference type="SAM" id="SignalP"/>
    </source>
</evidence>
<dbReference type="RefSeq" id="WP_196988779.1">
    <property type="nucleotide sequence ID" value="NZ_JADWYR010000001.1"/>
</dbReference>
<dbReference type="Proteomes" id="UP000628448">
    <property type="component" value="Unassembled WGS sequence"/>
</dbReference>
<proteinExistence type="predicted"/>
<organism evidence="2 3">
    <name type="scientific">Panacibacter microcysteis</name>
    <dbReference type="NCBI Taxonomy" id="2793269"/>
    <lineage>
        <taxon>Bacteria</taxon>
        <taxon>Pseudomonadati</taxon>
        <taxon>Bacteroidota</taxon>
        <taxon>Chitinophagia</taxon>
        <taxon>Chitinophagales</taxon>
        <taxon>Chitinophagaceae</taxon>
        <taxon>Panacibacter</taxon>
    </lineage>
</organism>
<name>A0A931GY55_9BACT</name>
<comment type="caution">
    <text evidence="2">The sequence shown here is derived from an EMBL/GenBank/DDBJ whole genome shotgun (WGS) entry which is preliminary data.</text>
</comment>
<accession>A0A931GY55</accession>
<feature type="signal peptide" evidence="1">
    <location>
        <begin position="1"/>
        <end position="20"/>
    </location>
</feature>
<feature type="chain" id="PRO_5038139579" evidence="1">
    <location>
        <begin position="21"/>
        <end position="270"/>
    </location>
</feature>
<protein>
    <submittedName>
        <fullName evidence="2">Uncharacterized protein</fullName>
    </submittedName>
</protein>
<keyword evidence="3" id="KW-1185">Reference proteome</keyword>
<evidence type="ECO:0000313" key="3">
    <source>
        <dbReference type="Proteomes" id="UP000628448"/>
    </source>
</evidence>
<keyword evidence="1" id="KW-0732">Signal</keyword>
<dbReference type="EMBL" id="JADWYR010000001">
    <property type="protein sequence ID" value="MBG9374682.1"/>
    <property type="molecule type" value="Genomic_DNA"/>
</dbReference>
<evidence type="ECO:0000313" key="2">
    <source>
        <dbReference type="EMBL" id="MBG9374682.1"/>
    </source>
</evidence>
<gene>
    <name evidence="2" type="ORF">I5907_00420</name>
</gene>
<reference evidence="2" key="1">
    <citation type="submission" date="2020-11" db="EMBL/GenBank/DDBJ databases">
        <title>Bacterial whole genome sequence for Panacibacter sp. DH6.</title>
        <authorList>
            <person name="Le V."/>
            <person name="Ko S."/>
            <person name="Ahn C.-Y."/>
            <person name="Oh H.-M."/>
        </authorList>
    </citation>
    <scope>NUCLEOTIDE SEQUENCE</scope>
    <source>
        <strain evidence="2">DH6</strain>
    </source>
</reference>